<keyword evidence="1" id="KW-1133">Transmembrane helix</keyword>
<evidence type="ECO:0000256" key="1">
    <source>
        <dbReference type="SAM" id="Phobius"/>
    </source>
</evidence>
<organism evidence="2 3">
    <name type="scientific">Cupriavidus necator</name>
    <name type="common">Alcaligenes eutrophus</name>
    <name type="synonym">Ralstonia eutropha</name>
    <dbReference type="NCBI Taxonomy" id="106590"/>
    <lineage>
        <taxon>Bacteria</taxon>
        <taxon>Pseudomonadati</taxon>
        <taxon>Pseudomonadota</taxon>
        <taxon>Betaproteobacteria</taxon>
        <taxon>Burkholderiales</taxon>
        <taxon>Burkholderiaceae</taxon>
        <taxon>Cupriavidus</taxon>
    </lineage>
</organism>
<evidence type="ECO:0000313" key="2">
    <source>
        <dbReference type="EMBL" id="AQV94759.1"/>
    </source>
</evidence>
<reference evidence="3" key="1">
    <citation type="submission" date="2017-02" db="EMBL/GenBank/DDBJ databases">
        <title>Complete genome sequence of Cupriavidus necator strain NH9, a 3-chlorobenzoate degrader.</title>
        <authorList>
            <person name="Moriuchi R."/>
            <person name="Dohra H."/>
            <person name="Ogawa N."/>
        </authorList>
    </citation>
    <scope>NUCLEOTIDE SEQUENCE [LARGE SCALE GENOMIC DNA]</scope>
    <source>
        <strain evidence="3">NH9</strain>
    </source>
</reference>
<dbReference type="KEGG" id="cuh:BJN34_12800"/>
<feature type="transmembrane region" description="Helical" evidence="1">
    <location>
        <begin position="139"/>
        <end position="159"/>
    </location>
</feature>
<keyword evidence="1" id="KW-0472">Membrane</keyword>
<dbReference type="EMBL" id="CP017757">
    <property type="protein sequence ID" value="AQV94759.1"/>
    <property type="molecule type" value="Genomic_DNA"/>
</dbReference>
<keyword evidence="1" id="KW-0812">Transmembrane</keyword>
<proteinExistence type="predicted"/>
<accession>A0A1U9UQC2</accession>
<feature type="transmembrane region" description="Helical" evidence="1">
    <location>
        <begin position="58"/>
        <end position="79"/>
    </location>
</feature>
<name>A0A1U9UQC2_CUPNE</name>
<dbReference type="RefSeq" id="WP_078196950.1">
    <property type="nucleotide sequence ID" value="NZ_CP017757.2"/>
</dbReference>
<gene>
    <name evidence="2" type="ORF">BJN34_12800</name>
</gene>
<evidence type="ECO:0000313" key="3">
    <source>
        <dbReference type="Proteomes" id="UP000189627"/>
    </source>
</evidence>
<dbReference type="AlphaFoldDB" id="A0A1U9UQC2"/>
<dbReference type="OrthoDB" id="9135142at2"/>
<protein>
    <submittedName>
        <fullName evidence="2">Uncharacterized protein</fullName>
    </submittedName>
</protein>
<dbReference type="Proteomes" id="UP000189627">
    <property type="component" value="Chromosome 1"/>
</dbReference>
<feature type="transmembrane region" description="Helical" evidence="1">
    <location>
        <begin position="34"/>
        <end position="52"/>
    </location>
</feature>
<sequence>MSELLDWVEKSAIENLKLHHASADVMAKDSATTLTVFLAALGGGLAYAAKAIEQNSLSWLSVGAIAFTVWFLILSLLLVRNCLMVREIPAVYNEPRNLYQPEFSVEALKEAEIEGLQKRIDTAASSNAKVAKWLNGLRLAAAASPLLFIFAAFAAWKAVA</sequence>